<dbReference type="Proteomes" id="UP001238603">
    <property type="component" value="Unassembled WGS sequence"/>
</dbReference>
<keyword evidence="2" id="KW-0106">Calcium</keyword>
<dbReference type="RefSeq" id="WP_285982769.1">
    <property type="nucleotide sequence ID" value="NZ_JASVDS010000003.1"/>
</dbReference>
<feature type="region of interest" description="Disordered" evidence="3">
    <location>
        <begin position="622"/>
        <end position="645"/>
    </location>
</feature>
<feature type="compositionally biased region" description="Low complexity" evidence="3">
    <location>
        <begin position="624"/>
        <end position="637"/>
    </location>
</feature>
<comment type="caution">
    <text evidence="6">The sequence shown here is derived from an EMBL/GenBank/DDBJ whole genome shotgun (WGS) entry which is preliminary data.</text>
</comment>
<feature type="signal peptide" evidence="4">
    <location>
        <begin position="1"/>
        <end position="27"/>
    </location>
</feature>
<feature type="domain" description="PilY1 beta-propeller" evidence="5">
    <location>
        <begin position="980"/>
        <end position="1321"/>
    </location>
</feature>
<evidence type="ECO:0000256" key="3">
    <source>
        <dbReference type="SAM" id="MobiDB-lite"/>
    </source>
</evidence>
<evidence type="ECO:0000256" key="2">
    <source>
        <dbReference type="ARBA" id="ARBA00022837"/>
    </source>
</evidence>
<keyword evidence="1" id="KW-0479">Metal-binding</keyword>
<feature type="chain" id="PRO_5046430626" evidence="4">
    <location>
        <begin position="28"/>
        <end position="1468"/>
    </location>
</feature>
<dbReference type="EMBL" id="JASVDS010000003">
    <property type="protein sequence ID" value="MDL5032683.1"/>
    <property type="molecule type" value="Genomic_DNA"/>
</dbReference>
<protein>
    <submittedName>
        <fullName evidence="6">PilC/PilY family type IV pilus protein</fullName>
    </submittedName>
</protein>
<organism evidence="6 7">
    <name type="scientific">Roseateles subflavus</name>
    <dbReference type="NCBI Taxonomy" id="3053353"/>
    <lineage>
        <taxon>Bacteria</taxon>
        <taxon>Pseudomonadati</taxon>
        <taxon>Pseudomonadota</taxon>
        <taxon>Betaproteobacteria</taxon>
        <taxon>Burkholderiales</taxon>
        <taxon>Sphaerotilaceae</taxon>
        <taxon>Roseateles</taxon>
    </lineage>
</organism>
<dbReference type="SUPFAM" id="SSF53300">
    <property type="entry name" value="vWA-like"/>
    <property type="match status" value="1"/>
</dbReference>
<evidence type="ECO:0000313" key="6">
    <source>
        <dbReference type="EMBL" id="MDL5032683.1"/>
    </source>
</evidence>
<accession>A0ABT7LII5</accession>
<evidence type="ECO:0000313" key="7">
    <source>
        <dbReference type="Proteomes" id="UP001238603"/>
    </source>
</evidence>
<proteinExistence type="predicted"/>
<keyword evidence="4" id="KW-0732">Signal</keyword>
<name>A0ABT7LII5_9BURK</name>
<dbReference type="InterPro" id="IPR008707">
    <property type="entry name" value="B-propeller_PilY1"/>
</dbReference>
<gene>
    <name evidence="6" type="ORF">QRD43_12280</name>
</gene>
<evidence type="ECO:0000256" key="1">
    <source>
        <dbReference type="ARBA" id="ARBA00022723"/>
    </source>
</evidence>
<dbReference type="Pfam" id="PF05567">
    <property type="entry name" value="T4P_PilY1"/>
    <property type="match status" value="1"/>
</dbReference>
<evidence type="ECO:0000259" key="5">
    <source>
        <dbReference type="Pfam" id="PF05567"/>
    </source>
</evidence>
<evidence type="ECO:0000256" key="4">
    <source>
        <dbReference type="SAM" id="SignalP"/>
    </source>
</evidence>
<keyword evidence="7" id="KW-1185">Reference proteome</keyword>
<sequence>MNARSSRQPVLVGGLALSILLAPTAMAASTDLASVPLWANLQSTVKPNILFTLDDSGSMADDVLPDDANFVMRSVYSSRTDTITYAQFGGLTSQCNGIAYNPATTYQRRLDYKGDEIDAGKPTASDILSLLETTDASQLTTWPQWLKAIDTASVAASGTLTVVVNSSAVGPSTYSENMPVTIFDWNRKGRYMVGIVKTWDSATLKLTVELKHARDIGAYGAPVVAIGTPTEQLYYTYNAKGPLTPDWAPEMSYSYPTAGVDKTQPFYKQCASSILSGSVGFNYFTPQIMTPSNPQAANYWLWKKLYGTRMKAMQTMMSRAFRVLDTRHRVGFTTISNKGVADADDMLQVRDFNDKQKEAFYTALFAASPGGNTPLRGALQKAGRYFAKKMPDQEYDPMQYSCQKNFLILSTDGYWNTYDEAADYGPYTIDGKANVGNQDGLGTMRPMFEGGSKVDTFRYTWTSTKTWQRNTTGPITAKDVWAATGPAKKESYVFGTDSKVCTTKPYTYLITKTSTGTGNYSLTRTYTSKTVYENVKQVTSYDRTDTLTTSGADVADPKNAVKGTVNNLGTGAVTVVGTASPDTYVYSDSTGAVTATGTWTVPVSSPAVCTSLKAAPADVLSVNGPPTSVTGPSSSGSKNLGSGTTSVAVAGTESTTLSAETLASKSSNITGATSDTLADLAMYYYKTDLRTTDLDNCTGALDKDVCENNVPVKAGDKYDNATHQHLITYTIGLGNPGTLRYNPNYKSTTPSAPDDYFRIGDDFQGRLRNGRDWSNPSGGGATRIDDMWHAAVNGRGNYYSASNVRTLEEGLNSALLSIDADTGTSAAAATSTLQPVEGDDGIYISQFTSPYWTGDLRKYRFNEDGTVTTKSVPAGGSEAVDNAVWSAAAKLTGTTARKIYFFRPTTDAKGTLVEFDASQMDGTSELPLFSKVCDKPSADRLFQCRDADATTLASLNSGSTMVSYLRGQEKPGYRSRSVVLGDLVNSAPVFVGPPKFKYTENGYAAWASNTLRTSRPRLLLVGGNDGMLHAFKDNDPADKTDTSGGTELWAYVPRLVMDKMYKLADTQYNSKHQFYVDGSPVVADIYDASGAGTWRTIVVGGLNAGGRGFYALDVTNPASPVALWEFGPNNLPAGQEGRMGYSYGTPVVTKAKDGTWIVALTSGYNNPDGGGYVFIVNALTGQLIKTLSTNVGDSSNPSGLAKLNAWIESVEENRALRFYGGDLTGRLYRFDFDSRLGLSTDVVELARFQVGSVDQSITTAPMLAEFTANGAKRRVVYVGTGRFLGTSDVSTTTVQSIYGILDELKVDGLGKVRTADVLVQQPVDTTSTPRGVGSKETAVDWSKKKGWYADLPTERERVNVDPMLVANTLVVVGNVPSSSLSSDCQKPGDNQSWLYSFNIMTGNGNAVGLGSMVAGLGAIQTPVKKDGSGGGDIVGVVTDTKGRVISPAITPLTSSGEPARRSTWRELR</sequence>
<reference evidence="6 7" key="1">
    <citation type="submission" date="2023-06" db="EMBL/GenBank/DDBJ databases">
        <title>Pelomonas sp. APW6 16S ribosomal RNA gene genome sequencing and assembly.</title>
        <authorList>
            <person name="Woo H."/>
        </authorList>
    </citation>
    <scope>NUCLEOTIDE SEQUENCE [LARGE SCALE GENOMIC DNA]</scope>
    <source>
        <strain evidence="6 7">APW6</strain>
    </source>
</reference>
<dbReference type="Gene3D" id="3.40.50.410">
    <property type="entry name" value="von Willebrand factor, type A domain"/>
    <property type="match status" value="1"/>
</dbReference>
<dbReference type="InterPro" id="IPR036465">
    <property type="entry name" value="vWFA_dom_sf"/>
</dbReference>